<accession>A0AAN9RG43</accession>
<keyword evidence="2" id="KW-1185">Reference proteome</keyword>
<gene>
    <name evidence="1" type="ORF">VNO80_13983</name>
</gene>
<dbReference type="EMBL" id="JAYMYR010000005">
    <property type="protein sequence ID" value="KAK7365148.1"/>
    <property type="molecule type" value="Genomic_DNA"/>
</dbReference>
<evidence type="ECO:0000313" key="1">
    <source>
        <dbReference type="EMBL" id="KAK7365148.1"/>
    </source>
</evidence>
<sequence length="84" mass="9187">MLVNGCTSKTTVRLFHVQVLKHNAQEQNQGHACAGPLVGWIMLQILLSQKPGIRVSRSALPICTSRQETPAAVAAPFYSLRFAQ</sequence>
<organism evidence="1 2">
    <name type="scientific">Phaseolus coccineus</name>
    <name type="common">Scarlet runner bean</name>
    <name type="synonym">Phaseolus multiflorus</name>
    <dbReference type="NCBI Taxonomy" id="3886"/>
    <lineage>
        <taxon>Eukaryota</taxon>
        <taxon>Viridiplantae</taxon>
        <taxon>Streptophyta</taxon>
        <taxon>Embryophyta</taxon>
        <taxon>Tracheophyta</taxon>
        <taxon>Spermatophyta</taxon>
        <taxon>Magnoliopsida</taxon>
        <taxon>eudicotyledons</taxon>
        <taxon>Gunneridae</taxon>
        <taxon>Pentapetalae</taxon>
        <taxon>rosids</taxon>
        <taxon>fabids</taxon>
        <taxon>Fabales</taxon>
        <taxon>Fabaceae</taxon>
        <taxon>Papilionoideae</taxon>
        <taxon>50 kb inversion clade</taxon>
        <taxon>NPAAA clade</taxon>
        <taxon>indigoferoid/millettioid clade</taxon>
        <taxon>Phaseoleae</taxon>
        <taxon>Phaseolus</taxon>
    </lineage>
</organism>
<protein>
    <submittedName>
        <fullName evidence="1">Uncharacterized protein</fullName>
    </submittedName>
</protein>
<dbReference type="AlphaFoldDB" id="A0AAN9RG43"/>
<dbReference type="Proteomes" id="UP001374584">
    <property type="component" value="Unassembled WGS sequence"/>
</dbReference>
<proteinExistence type="predicted"/>
<comment type="caution">
    <text evidence="1">The sequence shown here is derived from an EMBL/GenBank/DDBJ whole genome shotgun (WGS) entry which is preliminary data.</text>
</comment>
<evidence type="ECO:0000313" key="2">
    <source>
        <dbReference type="Proteomes" id="UP001374584"/>
    </source>
</evidence>
<name>A0AAN9RG43_PHACN</name>
<reference evidence="1 2" key="1">
    <citation type="submission" date="2024-01" db="EMBL/GenBank/DDBJ databases">
        <title>The genomes of 5 underutilized Papilionoideae crops provide insights into root nodulation and disease resistanc.</title>
        <authorList>
            <person name="Jiang F."/>
        </authorList>
    </citation>
    <scope>NUCLEOTIDE SEQUENCE [LARGE SCALE GENOMIC DNA]</scope>
    <source>
        <strain evidence="1">JINMINGXINNONG_FW02</strain>
        <tissue evidence="1">Leaves</tissue>
    </source>
</reference>